<proteinExistence type="predicted"/>
<accession>A0A2I0ATX1</accession>
<dbReference type="EMBL" id="KZ451950">
    <property type="protein sequence ID" value="PKA58998.1"/>
    <property type="molecule type" value="Genomic_DNA"/>
</dbReference>
<sequence>MRGTCEACAVIPMELAVILRIHSSRWRWLGPCRTNPTLFYGRRIYFSKRPGKEMLLLAGLLWPPIAPGLIPSSANHRGRCFFTTMFPLPLILDSGNIRRGSLSVLQQYEMASPSNQL</sequence>
<evidence type="ECO:0000313" key="2">
    <source>
        <dbReference type="Proteomes" id="UP000236161"/>
    </source>
</evidence>
<organism evidence="1 2">
    <name type="scientific">Apostasia shenzhenica</name>
    <dbReference type="NCBI Taxonomy" id="1088818"/>
    <lineage>
        <taxon>Eukaryota</taxon>
        <taxon>Viridiplantae</taxon>
        <taxon>Streptophyta</taxon>
        <taxon>Embryophyta</taxon>
        <taxon>Tracheophyta</taxon>
        <taxon>Spermatophyta</taxon>
        <taxon>Magnoliopsida</taxon>
        <taxon>Liliopsida</taxon>
        <taxon>Asparagales</taxon>
        <taxon>Orchidaceae</taxon>
        <taxon>Apostasioideae</taxon>
        <taxon>Apostasia</taxon>
    </lineage>
</organism>
<evidence type="ECO:0000313" key="1">
    <source>
        <dbReference type="EMBL" id="PKA58998.1"/>
    </source>
</evidence>
<gene>
    <name evidence="1" type="ORF">AXF42_Ash001091</name>
</gene>
<protein>
    <submittedName>
        <fullName evidence="1">Uncharacterized protein</fullName>
    </submittedName>
</protein>
<keyword evidence="2" id="KW-1185">Reference proteome</keyword>
<reference evidence="1 2" key="1">
    <citation type="journal article" date="2017" name="Nature">
        <title>The Apostasia genome and the evolution of orchids.</title>
        <authorList>
            <person name="Zhang G.Q."/>
            <person name="Liu K.W."/>
            <person name="Li Z."/>
            <person name="Lohaus R."/>
            <person name="Hsiao Y.Y."/>
            <person name="Niu S.C."/>
            <person name="Wang J.Y."/>
            <person name="Lin Y.C."/>
            <person name="Xu Q."/>
            <person name="Chen L.J."/>
            <person name="Yoshida K."/>
            <person name="Fujiwara S."/>
            <person name="Wang Z.W."/>
            <person name="Zhang Y.Q."/>
            <person name="Mitsuda N."/>
            <person name="Wang M."/>
            <person name="Liu G.H."/>
            <person name="Pecoraro L."/>
            <person name="Huang H.X."/>
            <person name="Xiao X.J."/>
            <person name="Lin M."/>
            <person name="Wu X.Y."/>
            <person name="Wu W.L."/>
            <person name="Chen Y.Y."/>
            <person name="Chang S.B."/>
            <person name="Sakamoto S."/>
            <person name="Ohme-Takagi M."/>
            <person name="Yagi M."/>
            <person name="Zeng S.J."/>
            <person name="Shen C.Y."/>
            <person name="Yeh C.M."/>
            <person name="Luo Y.B."/>
            <person name="Tsai W.C."/>
            <person name="Van de Peer Y."/>
            <person name="Liu Z.J."/>
        </authorList>
    </citation>
    <scope>NUCLEOTIDE SEQUENCE [LARGE SCALE GENOMIC DNA]</scope>
    <source>
        <strain evidence="2">cv. Shenzhen</strain>
        <tissue evidence="1">Stem</tissue>
    </source>
</reference>
<name>A0A2I0ATX1_9ASPA</name>
<dbReference type="AlphaFoldDB" id="A0A2I0ATX1"/>
<dbReference type="Proteomes" id="UP000236161">
    <property type="component" value="Unassembled WGS sequence"/>
</dbReference>